<evidence type="ECO:0000313" key="3">
    <source>
        <dbReference type="EMBL" id="HGQ35748.1"/>
    </source>
</evidence>
<keyword evidence="4" id="KW-0547">Nucleotide-binding</keyword>
<dbReference type="SUPFAM" id="SSF46785">
    <property type="entry name" value="Winged helix' DNA-binding domain"/>
    <property type="match status" value="1"/>
</dbReference>
<dbReference type="InterPro" id="IPR027417">
    <property type="entry name" value="P-loop_NTPase"/>
</dbReference>
<name>A0A7C4JIB2_9CREN</name>
<dbReference type="GO" id="GO:0005524">
    <property type="term" value="F:ATP binding"/>
    <property type="evidence" value="ECO:0007669"/>
    <property type="project" value="UniProtKB-KW"/>
</dbReference>
<dbReference type="AlphaFoldDB" id="A0A7C4JIB2"/>
<dbReference type="InterPro" id="IPR036390">
    <property type="entry name" value="WH_DNA-bd_sf"/>
</dbReference>
<evidence type="ECO:0000259" key="1">
    <source>
        <dbReference type="Pfam" id="PF01637"/>
    </source>
</evidence>
<dbReference type="EMBL" id="DTBD01000003">
    <property type="protein sequence ID" value="HGQ63677.1"/>
    <property type="molecule type" value="Genomic_DNA"/>
</dbReference>
<comment type="caution">
    <text evidence="4">The sequence shown here is derived from an EMBL/GenBank/DDBJ whole genome shotgun (WGS) entry which is preliminary data.</text>
</comment>
<organism evidence="4">
    <name type="scientific">Ignisphaera aggregans</name>
    <dbReference type="NCBI Taxonomy" id="334771"/>
    <lineage>
        <taxon>Archaea</taxon>
        <taxon>Thermoproteota</taxon>
        <taxon>Thermoprotei</taxon>
        <taxon>Desulfurococcales</taxon>
        <taxon>Desulfurococcaceae</taxon>
        <taxon>Ignisphaera</taxon>
    </lineage>
</organism>
<gene>
    <name evidence="4" type="ORF">ENU08_00280</name>
    <name evidence="3" type="ORF">ENU41_03605</name>
</gene>
<dbReference type="PANTHER" id="PTHR34704">
    <property type="entry name" value="ATPASE"/>
    <property type="match status" value="1"/>
</dbReference>
<evidence type="ECO:0000313" key="4">
    <source>
        <dbReference type="EMBL" id="HGQ63677.1"/>
    </source>
</evidence>
<sequence>MRYIFVDRVRELQIIERAIAGGGLKLVVVYGRRRIGKTHLLRYFCSSRRCFYFVAIEASKHVLYRELAKFLSIWLNRPVGVFDNLDDFLGFLIKEVGESIVVVLDEFQYIADSDPESVSRLQRFCDLNKNLDMVIMLCGSSISFFEKKLLGYSSPLFGRRTVSLKIKPMSLVDAWGFYPSYSALDAISTYSVFGGTPAYLVLVDESKDIFRNIAEKILWRGSYLFDEALNFFRQEVREPSTYIAILSAIANGYTKPGEIASIAGVTSKSISRYIDVLEYLDIVERVKPIGRRGGETRIEVVDPYFSFWFKYVKPNITRLELGYVNEVLEDIKNTFNIYISNTIETLFRRELVYLFLRELGVEISEVGRWWHKNNEIDVVARGRDLAVFIEIKWSDINYRESLRIAKDLEAKASLSGLQKPRNLYITIAREVERCKPICKENHYIAIDMLNMLNKIKSEKLNTQKENHVKP</sequence>
<dbReference type="Pfam" id="PF03008">
    <property type="entry name" value="DUF234"/>
    <property type="match status" value="1"/>
</dbReference>
<dbReference type="InterPro" id="IPR004256">
    <property type="entry name" value="DUF234"/>
</dbReference>
<dbReference type="EMBL" id="DTCK01000019">
    <property type="protein sequence ID" value="HGQ35748.1"/>
    <property type="molecule type" value="Genomic_DNA"/>
</dbReference>
<protein>
    <submittedName>
        <fullName evidence="4">ATP-binding protein</fullName>
    </submittedName>
</protein>
<dbReference type="SUPFAM" id="SSF52980">
    <property type="entry name" value="Restriction endonuclease-like"/>
    <property type="match status" value="1"/>
</dbReference>
<dbReference type="Gene3D" id="3.40.50.300">
    <property type="entry name" value="P-loop containing nucleotide triphosphate hydrolases"/>
    <property type="match status" value="1"/>
</dbReference>
<accession>A0A7C4JIB2</accession>
<keyword evidence="4" id="KW-0067">ATP-binding</keyword>
<evidence type="ECO:0000259" key="2">
    <source>
        <dbReference type="Pfam" id="PF03008"/>
    </source>
</evidence>
<proteinExistence type="predicted"/>
<dbReference type="PANTHER" id="PTHR34704:SF1">
    <property type="entry name" value="ATPASE"/>
    <property type="match status" value="1"/>
</dbReference>
<dbReference type="InterPro" id="IPR011579">
    <property type="entry name" value="ATPase_dom"/>
</dbReference>
<dbReference type="InterPro" id="IPR011335">
    <property type="entry name" value="Restrct_endonuc-II-like"/>
</dbReference>
<reference evidence="4" key="1">
    <citation type="journal article" date="2020" name="mSystems">
        <title>Genome- and Community-Level Interaction Insights into Carbon Utilization and Element Cycling Functions of Hydrothermarchaeota in Hydrothermal Sediment.</title>
        <authorList>
            <person name="Zhou Z."/>
            <person name="Liu Y."/>
            <person name="Xu W."/>
            <person name="Pan J."/>
            <person name="Luo Z.H."/>
            <person name="Li M."/>
        </authorList>
    </citation>
    <scope>NUCLEOTIDE SEQUENCE [LARGE SCALE GENOMIC DNA]</scope>
    <source>
        <strain evidence="4">SpSt-637</strain>
        <strain evidence="3">SpSt-667</strain>
    </source>
</reference>
<feature type="domain" description="DUF234" evidence="2">
    <location>
        <begin position="308"/>
        <end position="401"/>
    </location>
</feature>
<dbReference type="Pfam" id="PF01637">
    <property type="entry name" value="ATPase_2"/>
    <property type="match status" value="1"/>
</dbReference>
<feature type="domain" description="ATPase" evidence="1">
    <location>
        <begin position="5"/>
        <end position="202"/>
    </location>
</feature>
<dbReference type="SUPFAM" id="SSF52540">
    <property type="entry name" value="P-loop containing nucleoside triphosphate hydrolases"/>
    <property type="match status" value="1"/>
</dbReference>